<dbReference type="Gene3D" id="2.30.29.30">
    <property type="entry name" value="Pleckstrin-homology domain (PH domain)/Phosphotyrosine-binding domain (PTB)"/>
    <property type="match status" value="1"/>
</dbReference>
<dbReference type="CDD" id="cd13337">
    <property type="entry name" value="FERM-like_C_SNX17"/>
    <property type="match status" value="1"/>
</dbReference>
<dbReference type="Pfam" id="PF21271">
    <property type="entry name" value="SNX17-31_F2_FERM"/>
    <property type="match status" value="1"/>
</dbReference>
<dbReference type="GO" id="GO:0035091">
    <property type="term" value="F:phosphatidylinositol binding"/>
    <property type="evidence" value="ECO:0007669"/>
    <property type="project" value="TreeGrafter"/>
</dbReference>
<evidence type="ECO:0000256" key="1">
    <source>
        <dbReference type="SAM" id="MobiDB-lite"/>
    </source>
</evidence>
<dbReference type="InterPro" id="IPR040842">
    <property type="entry name" value="SNX17/31_FERM"/>
</dbReference>
<feature type="non-terminal residue" evidence="4">
    <location>
        <position position="1"/>
    </location>
</feature>
<accession>A0A6S7JFI0</accession>
<feature type="domain" description="Sorting nexin-17/31 FERM" evidence="2">
    <location>
        <begin position="44"/>
        <end position="146"/>
    </location>
</feature>
<dbReference type="PANTHER" id="PTHR12431">
    <property type="entry name" value="SORTING NEXIN 17 AND 27"/>
    <property type="match status" value="1"/>
</dbReference>
<organism evidence="4 5">
    <name type="scientific">Paramuricea clavata</name>
    <name type="common">Red gorgonian</name>
    <name type="synonym">Violescent sea-whip</name>
    <dbReference type="NCBI Taxonomy" id="317549"/>
    <lineage>
        <taxon>Eukaryota</taxon>
        <taxon>Metazoa</taxon>
        <taxon>Cnidaria</taxon>
        <taxon>Anthozoa</taxon>
        <taxon>Octocorallia</taxon>
        <taxon>Malacalcyonacea</taxon>
        <taxon>Plexauridae</taxon>
        <taxon>Paramuricea</taxon>
    </lineage>
</organism>
<feature type="domain" description="Sortin nexin 17/31 FERM" evidence="3">
    <location>
        <begin position="1"/>
        <end position="39"/>
    </location>
</feature>
<reference evidence="4" key="1">
    <citation type="submission" date="2020-04" db="EMBL/GenBank/DDBJ databases">
        <authorList>
            <person name="Alioto T."/>
            <person name="Alioto T."/>
            <person name="Gomez Garrido J."/>
        </authorList>
    </citation>
    <scope>NUCLEOTIDE SEQUENCE</scope>
    <source>
        <strain evidence="4">A484AB</strain>
    </source>
</reference>
<dbReference type="InterPro" id="IPR048767">
    <property type="entry name" value="SNX17-31_FERM_F2"/>
</dbReference>
<feature type="region of interest" description="Disordered" evidence="1">
    <location>
        <begin position="149"/>
        <end position="251"/>
    </location>
</feature>
<feature type="compositionally biased region" description="Basic and acidic residues" evidence="1">
    <location>
        <begin position="156"/>
        <end position="165"/>
    </location>
</feature>
<dbReference type="GO" id="GO:0032456">
    <property type="term" value="P:endocytic recycling"/>
    <property type="evidence" value="ECO:0007669"/>
    <property type="project" value="TreeGrafter"/>
</dbReference>
<dbReference type="Gene3D" id="1.20.80.60">
    <property type="match status" value="1"/>
</dbReference>
<dbReference type="Pfam" id="PF18116">
    <property type="entry name" value="SNX17_FERM_C"/>
    <property type="match status" value="1"/>
</dbReference>
<dbReference type="EMBL" id="CACRXK020016022">
    <property type="protein sequence ID" value="CAB4029221.1"/>
    <property type="molecule type" value="Genomic_DNA"/>
</dbReference>
<feature type="compositionally biased region" description="Basic residues" evidence="1">
    <location>
        <begin position="224"/>
        <end position="235"/>
    </location>
</feature>
<name>A0A6S7JFI0_PARCT</name>
<feature type="compositionally biased region" description="Basic and acidic residues" evidence="1">
    <location>
        <begin position="188"/>
        <end position="199"/>
    </location>
</feature>
<proteinExistence type="predicted"/>
<evidence type="ECO:0000313" key="5">
    <source>
        <dbReference type="Proteomes" id="UP001152795"/>
    </source>
</evidence>
<sequence length="251" mass="28447">AVSDVERDWVITTPETLEELNNLKTKNERKKYLKLARSQKFYSYLQFKPCEMDFPESNSNVIINIGGYELNFKLIGTQSTKSKEGSFKVTRIRCWRVVSSRDNDGEIVTKIAFEYLFTKDKLQWITITSDQAMLMSLCLQGMVDEIVQQRSKMKPKKSEAPEPKEQASPASAKEQSTTTAKEQSTTTAKKDVEKEKKQDSQSSDEGGAEKSSDKPSTDSPSTKRSSKKKKSKKIASVKNEVFAQDIKDEDL</sequence>
<evidence type="ECO:0000313" key="4">
    <source>
        <dbReference type="EMBL" id="CAB4029221.1"/>
    </source>
</evidence>
<feature type="compositionally biased region" description="Basic and acidic residues" evidence="1">
    <location>
        <begin position="207"/>
        <end position="216"/>
    </location>
</feature>
<dbReference type="PANTHER" id="PTHR12431:SF14">
    <property type="entry name" value="LD15323P"/>
    <property type="match status" value="1"/>
</dbReference>
<keyword evidence="5" id="KW-1185">Reference proteome</keyword>
<dbReference type="FunFam" id="2.30.29.30:FF:000145">
    <property type="entry name" value="Sorting nexin-17 isoform1"/>
    <property type="match status" value="1"/>
</dbReference>
<protein>
    <submittedName>
        <fullName evidence="4">Sorting nexin-17-like</fullName>
    </submittedName>
</protein>
<feature type="compositionally biased region" description="Low complexity" evidence="1">
    <location>
        <begin position="174"/>
        <end position="187"/>
    </location>
</feature>
<gene>
    <name evidence="4" type="ORF">PACLA_8A066864</name>
</gene>
<dbReference type="OrthoDB" id="5772781at2759"/>
<dbReference type="Proteomes" id="UP001152795">
    <property type="component" value="Unassembled WGS sequence"/>
</dbReference>
<comment type="caution">
    <text evidence="4">The sequence shown here is derived from an EMBL/GenBank/DDBJ whole genome shotgun (WGS) entry which is preliminary data.</text>
</comment>
<dbReference type="AlphaFoldDB" id="A0A6S7JFI0"/>
<dbReference type="GO" id="GO:0005769">
    <property type="term" value="C:early endosome"/>
    <property type="evidence" value="ECO:0007669"/>
    <property type="project" value="TreeGrafter"/>
</dbReference>
<dbReference type="GO" id="GO:0006886">
    <property type="term" value="P:intracellular protein transport"/>
    <property type="evidence" value="ECO:0007669"/>
    <property type="project" value="TreeGrafter"/>
</dbReference>
<evidence type="ECO:0000259" key="2">
    <source>
        <dbReference type="Pfam" id="PF18116"/>
    </source>
</evidence>
<evidence type="ECO:0000259" key="3">
    <source>
        <dbReference type="Pfam" id="PF21271"/>
    </source>
</evidence>
<dbReference type="InterPro" id="IPR011993">
    <property type="entry name" value="PH-like_dom_sf"/>
</dbReference>
<dbReference type="InterPro" id="IPR037836">
    <property type="entry name" value="SNX17_FERM-like_dom"/>
</dbReference>